<proteinExistence type="predicted"/>
<keyword evidence="1" id="KW-0472">Membrane</keyword>
<name>A0A067RA96_ZOONE</name>
<dbReference type="STRING" id="136037.A0A067RA96"/>
<sequence length="97" mass="11070">MILLPRTVFICLAKPKTEAGAFLNLPINKMLNSFATYIIFLTLVFMVSNQDKTNQIRGPTKPGFEVAVLVYVVSYIWSSFTLFLQGPQRFFTSLTNW</sequence>
<dbReference type="Proteomes" id="UP000027135">
    <property type="component" value="Unassembled WGS sequence"/>
</dbReference>
<evidence type="ECO:0000256" key="1">
    <source>
        <dbReference type="SAM" id="Phobius"/>
    </source>
</evidence>
<keyword evidence="1" id="KW-0812">Transmembrane</keyword>
<accession>A0A067RA96</accession>
<protein>
    <submittedName>
        <fullName evidence="2">Uncharacterized protein</fullName>
    </submittedName>
</protein>
<feature type="transmembrane region" description="Helical" evidence="1">
    <location>
        <begin position="30"/>
        <end position="47"/>
    </location>
</feature>
<evidence type="ECO:0000313" key="3">
    <source>
        <dbReference type="Proteomes" id="UP000027135"/>
    </source>
</evidence>
<evidence type="ECO:0000313" key="2">
    <source>
        <dbReference type="EMBL" id="KDR20707.1"/>
    </source>
</evidence>
<reference evidence="2 3" key="1">
    <citation type="journal article" date="2014" name="Nat. Commun.">
        <title>Molecular traces of alternative social organization in a termite genome.</title>
        <authorList>
            <person name="Terrapon N."/>
            <person name="Li C."/>
            <person name="Robertson H.M."/>
            <person name="Ji L."/>
            <person name="Meng X."/>
            <person name="Booth W."/>
            <person name="Chen Z."/>
            <person name="Childers C.P."/>
            <person name="Glastad K.M."/>
            <person name="Gokhale K."/>
            <person name="Gowin J."/>
            <person name="Gronenberg W."/>
            <person name="Hermansen R.A."/>
            <person name="Hu H."/>
            <person name="Hunt B.G."/>
            <person name="Huylmans A.K."/>
            <person name="Khalil S.M."/>
            <person name="Mitchell R.D."/>
            <person name="Munoz-Torres M.C."/>
            <person name="Mustard J.A."/>
            <person name="Pan H."/>
            <person name="Reese J.T."/>
            <person name="Scharf M.E."/>
            <person name="Sun F."/>
            <person name="Vogel H."/>
            <person name="Xiao J."/>
            <person name="Yang W."/>
            <person name="Yang Z."/>
            <person name="Yang Z."/>
            <person name="Zhou J."/>
            <person name="Zhu J."/>
            <person name="Brent C.S."/>
            <person name="Elsik C.G."/>
            <person name="Goodisman M.A."/>
            <person name="Liberles D.A."/>
            <person name="Roe R.M."/>
            <person name="Vargo E.L."/>
            <person name="Vilcinskas A."/>
            <person name="Wang J."/>
            <person name="Bornberg-Bauer E."/>
            <person name="Korb J."/>
            <person name="Zhang G."/>
            <person name="Liebig J."/>
        </authorList>
    </citation>
    <scope>NUCLEOTIDE SEQUENCE [LARGE SCALE GENOMIC DNA]</scope>
    <source>
        <tissue evidence="2">Whole organism</tissue>
    </source>
</reference>
<organism evidence="2 3">
    <name type="scientific">Zootermopsis nevadensis</name>
    <name type="common">Dampwood termite</name>
    <dbReference type="NCBI Taxonomy" id="136037"/>
    <lineage>
        <taxon>Eukaryota</taxon>
        <taxon>Metazoa</taxon>
        <taxon>Ecdysozoa</taxon>
        <taxon>Arthropoda</taxon>
        <taxon>Hexapoda</taxon>
        <taxon>Insecta</taxon>
        <taxon>Pterygota</taxon>
        <taxon>Neoptera</taxon>
        <taxon>Polyneoptera</taxon>
        <taxon>Dictyoptera</taxon>
        <taxon>Blattodea</taxon>
        <taxon>Blattoidea</taxon>
        <taxon>Termitoidae</taxon>
        <taxon>Termopsidae</taxon>
        <taxon>Zootermopsis</taxon>
    </lineage>
</organism>
<dbReference type="InParanoid" id="A0A067RA96"/>
<dbReference type="AlphaFoldDB" id="A0A067RA96"/>
<dbReference type="EMBL" id="KK852591">
    <property type="protein sequence ID" value="KDR20707.1"/>
    <property type="molecule type" value="Genomic_DNA"/>
</dbReference>
<feature type="transmembrane region" description="Helical" evidence="1">
    <location>
        <begin position="68"/>
        <end position="87"/>
    </location>
</feature>
<keyword evidence="3" id="KW-1185">Reference proteome</keyword>
<gene>
    <name evidence="2" type="ORF">L798_04860</name>
</gene>
<keyword evidence="1" id="KW-1133">Transmembrane helix</keyword>